<feature type="compositionally biased region" description="Low complexity" evidence="1">
    <location>
        <begin position="95"/>
        <end position="104"/>
    </location>
</feature>
<reference evidence="2" key="1">
    <citation type="submission" date="2020-11" db="EMBL/GenBank/DDBJ databases">
        <title>Enhanced detection system for hospital associated transmission using whole genome sequencing surveillance.</title>
        <authorList>
            <person name="Harrison L.H."/>
            <person name="Van Tyne D."/>
            <person name="Marsh J.W."/>
            <person name="Griffith M.P."/>
            <person name="Snyder D.J."/>
            <person name="Cooper V.S."/>
            <person name="Mustapha M."/>
        </authorList>
    </citation>
    <scope>NUCLEOTIDE SEQUENCE</scope>
    <source>
        <strain evidence="2">STEN00091</strain>
    </source>
</reference>
<dbReference type="RefSeq" id="WP_154262610.1">
    <property type="nucleotide sequence ID" value="NZ_CP040438.1"/>
</dbReference>
<feature type="region of interest" description="Disordered" evidence="1">
    <location>
        <begin position="57"/>
        <end position="130"/>
    </location>
</feature>
<comment type="caution">
    <text evidence="2">The sequence shown here is derived from an EMBL/GenBank/DDBJ whole genome shotgun (WGS) entry which is preliminary data.</text>
</comment>
<accession>A0A6B8J341</accession>
<evidence type="ECO:0000313" key="2">
    <source>
        <dbReference type="EMBL" id="MBH1652959.1"/>
    </source>
</evidence>
<evidence type="ECO:0000313" key="3">
    <source>
        <dbReference type="Proteomes" id="UP000625930"/>
    </source>
</evidence>
<evidence type="ECO:0000256" key="1">
    <source>
        <dbReference type="SAM" id="MobiDB-lite"/>
    </source>
</evidence>
<gene>
    <name evidence="2" type="ORF">I5U67_12355</name>
</gene>
<dbReference type="EMBL" id="JADUNP010000024">
    <property type="protein sequence ID" value="MBH1652959.1"/>
    <property type="molecule type" value="Genomic_DNA"/>
</dbReference>
<dbReference type="AlphaFoldDB" id="A0A6B8J341"/>
<feature type="compositionally biased region" description="Basic and acidic residues" evidence="1">
    <location>
        <begin position="63"/>
        <end position="85"/>
    </location>
</feature>
<proteinExistence type="predicted"/>
<protein>
    <submittedName>
        <fullName evidence="2">Uncharacterized protein</fullName>
    </submittedName>
</protein>
<name>A0A6B8J341_STEMA</name>
<dbReference type="Proteomes" id="UP000625930">
    <property type="component" value="Unassembled WGS sequence"/>
</dbReference>
<organism evidence="2 3">
    <name type="scientific">Stenotrophomonas maltophilia</name>
    <name type="common">Pseudomonas maltophilia</name>
    <name type="synonym">Xanthomonas maltophilia</name>
    <dbReference type="NCBI Taxonomy" id="40324"/>
    <lineage>
        <taxon>Bacteria</taxon>
        <taxon>Pseudomonadati</taxon>
        <taxon>Pseudomonadota</taxon>
        <taxon>Gammaproteobacteria</taxon>
        <taxon>Lysobacterales</taxon>
        <taxon>Lysobacteraceae</taxon>
        <taxon>Stenotrophomonas</taxon>
        <taxon>Stenotrophomonas maltophilia group</taxon>
    </lineage>
</organism>
<sequence>MASPALAATLCQLARQGWALLVAGLLTLLLGWSALHEGRGTATADVPTLYAQDASPAFPPHVLPHEQAMHRAESEPDGSRGDKPRVLRQLCLQHPDNAPADAPAPVTPAPPVFAPGRRQPPSHAPPALLA</sequence>